<keyword evidence="1" id="KW-0732">Signal</keyword>
<dbReference type="Proteomes" id="UP000252415">
    <property type="component" value="Unassembled WGS sequence"/>
</dbReference>
<dbReference type="PROSITE" id="PS51272">
    <property type="entry name" value="SLH"/>
    <property type="match status" value="2"/>
</dbReference>
<reference evidence="3 4" key="1">
    <citation type="submission" date="2018-07" db="EMBL/GenBank/DDBJ databases">
        <title>Genomic Encyclopedia of Type Strains, Phase III (KMG-III): the genomes of soil and plant-associated and newly described type strains.</title>
        <authorList>
            <person name="Whitman W."/>
        </authorList>
    </citation>
    <scope>NUCLEOTIDE SEQUENCE [LARGE SCALE GENOMIC DNA]</scope>
    <source>
        <strain evidence="3 4">CECT 7506</strain>
    </source>
</reference>
<evidence type="ECO:0000256" key="1">
    <source>
        <dbReference type="SAM" id="SignalP"/>
    </source>
</evidence>
<dbReference type="RefSeq" id="WP_114380922.1">
    <property type="nucleotide sequence ID" value="NZ_QPJD01000008.1"/>
</dbReference>
<evidence type="ECO:0000259" key="2">
    <source>
        <dbReference type="PROSITE" id="PS51272"/>
    </source>
</evidence>
<comment type="caution">
    <text evidence="3">The sequence shown here is derived from an EMBL/GenBank/DDBJ whole genome shotgun (WGS) entry which is preliminary data.</text>
</comment>
<dbReference type="InterPro" id="IPR032599">
    <property type="entry name" value="YcdB/YcdC_rep_domain"/>
</dbReference>
<gene>
    <name evidence="3" type="ORF">DFP97_108186</name>
</gene>
<organism evidence="3 4">
    <name type="scientific">Paenibacillus prosopidis</name>
    <dbReference type="NCBI Taxonomy" id="630520"/>
    <lineage>
        <taxon>Bacteria</taxon>
        <taxon>Bacillati</taxon>
        <taxon>Bacillota</taxon>
        <taxon>Bacilli</taxon>
        <taxon>Bacillales</taxon>
        <taxon>Paenibacillaceae</taxon>
        <taxon>Paenibacillus</taxon>
    </lineage>
</organism>
<name>A0A368VZU0_9BACL</name>
<dbReference type="Pfam" id="PF16244">
    <property type="entry name" value="DUF4901"/>
    <property type="match status" value="2"/>
</dbReference>
<accession>A0A368VZU0</accession>
<sequence>MNKVTGKRKQLTVGRTVLSAALTLGLLQAPLYGSTAFAASEVTVTAADDKISRDVSQTNNDESGAKITKEQAVERTISLFPELKDARMERVEWGNGNVYPPSDEKIWTIHWTIESGNHSMGFSTQLDAITGDLIQYYNHYEVEPQAYYPPKVTREAARDIAKKFIETAAPSLNLEQLKEEPFYGLAGRTALFGPVQYHFYFNITVNGITASNSTVTLSVDGNGKIVSYHGHRSQAEYPSADTVLTKQQAEQKLKDSLKLSLAYIPDYGKMYYNPPNVQTYRLGYVWNDISPLLIDSKTGKFVNYEGKEANEGPTTYSAFEPIGTPFVENKEKQLSEEQALEIVKKFASIPADYDRNSSSLVQDWRNVKRNVWEFRWSQNMAMGPYPSDISASVDADSGQLLEFNKYDFYFGNETTEPVKPVPSITEQQARSKAIEAVTALYPNVSKNFRLQENKAKVEDPGKTAYRFAFQFFYEDIRVQDHSIMVNLDGDGKLINYSSPYIDFSDVEKKLAGLKATVSQEAALLTYQNALTTELRYMNFGGYYVGGQRAKTETKLIYLPVLGENHSAYFVHAATGELVPYYNNQTGSESAEPTDISKHWASGQLAVMVERGVLVPDEKGLVHPNENLTLGGWLNMFFRGFNPDGGYYYGDDKTQFADVAADSEYAAAVSFFVNRGWMKANPSGKLNPGKTLTRGELAEQLTSILNYDKLAGYMNQDKDIATLKDAAAIKNKGAAAVALKLGLLTPSGGKFNPNAPVTKAQASVIMLRLVTLQGKVDTPIM</sequence>
<dbReference type="Pfam" id="PF00395">
    <property type="entry name" value="SLH"/>
    <property type="match status" value="3"/>
</dbReference>
<proteinExistence type="predicted"/>
<evidence type="ECO:0000313" key="4">
    <source>
        <dbReference type="Proteomes" id="UP000252415"/>
    </source>
</evidence>
<dbReference type="OrthoDB" id="2652191at2"/>
<dbReference type="EMBL" id="QPJD01000008">
    <property type="protein sequence ID" value="RCW47571.1"/>
    <property type="molecule type" value="Genomic_DNA"/>
</dbReference>
<evidence type="ECO:0000313" key="3">
    <source>
        <dbReference type="EMBL" id="RCW47571.1"/>
    </source>
</evidence>
<feature type="signal peptide" evidence="1">
    <location>
        <begin position="1"/>
        <end position="38"/>
    </location>
</feature>
<protein>
    <submittedName>
        <fullName evidence="3">S-layer family protein</fullName>
    </submittedName>
</protein>
<dbReference type="InterPro" id="IPR001119">
    <property type="entry name" value="SLH_dom"/>
</dbReference>
<keyword evidence="4" id="KW-1185">Reference proteome</keyword>
<feature type="domain" description="SLH" evidence="2">
    <location>
        <begin position="651"/>
        <end position="714"/>
    </location>
</feature>
<feature type="chain" id="PRO_5016769844" evidence="1">
    <location>
        <begin position="39"/>
        <end position="780"/>
    </location>
</feature>
<feature type="domain" description="SLH" evidence="2">
    <location>
        <begin position="717"/>
        <end position="779"/>
    </location>
</feature>
<dbReference type="AlphaFoldDB" id="A0A368VZU0"/>